<name>A0A3E2NTD8_9SPHI</name>
<reference evidence="3 4" key="1">
    <citation type="submission" date="2018-08" db="EMBL/GenBank/DDBJ databases">
        <title>Mucilaginibacter terrae sp. nov., isolated from manganese diggings.</title>
        <authorList>
            <person name="Huang Y."/>
            <person name="Zhou Z."/>
        </authorList>
    </citation>
    <scope>NUCLEOTIDE SEQUENCE [LARGE SCALE GENOMIC DNA]</scope>
    <source>
        <strain evidence="3 4">ZH6</strain>
    </source>
</reference>
<proteinExistence type="predicted"/>
<dbReference type="InterPro" id="IPR025970">
    <property type="entry name" value="SusE"/>
</dbReference>
<feature type="signal peptide" evidence="1">
    <location>
        <begin position="1"/>
        <end position="20"/>
    </location>
</feature>
<dbReference type="Gene3D" id="2.60.40.3620">
    <property type="match status" value="2"/>
</dbReference>
<dbReference type="Proteomes" id="UP000260823">
    <property type="component" value="Unassembled WGS sequence"/>
</dbReference>
<organism evidence="3 4">
    <name type="scientific">Mucilaginibacter terrenus</name>
    <dbReference type="NCBI Taxonomy" id="2482727"/>
    <lineage>
        <taxon>Bacteria</taxon>
        <taxon>Pseudomonadati</taxon>
        <taxon>Bacteroidota</taxon>
        <taxon>Sphingobacteriia</taxon>
        <taxon>Sphingobacteriales</taxon>
        <taxon>Sphingobacteriaceae</taxon>
        <taxon>Mucilaginibacter</taxon>
    </lineage>
</organism>
<gene>
    <name evidence="3" type="ORF">DYU05_00890</name>
</gene>
<evidence type="ECO:0000259" key="2">
    <source>
        <dbReference type="Pfam" id="PF14292"/>
    </source>
</evidence>
<protein>
    <submittedName>
        <fullName evidence="3">DUF5116 domain-containing protein</fullName>
    </submittedName>
</protein>
<dbReference type="AlphaFoldDB" id="A0A3E2NTD8"/>
<comment type="caution">
    <text evidence="3">The sequence shown here is derived from an EMBL/GenBank/DDBJ whole genome shotgun (WGS) entry which is preliminary data.</text>
</comment>
<evidence type="ECO:0000313" key="4">
    <source>
        <dbReference type="Proteomes" id="UP000260823"/>
    </source>
</evidence>
<dbReference type="EMBL" id="QWDE01000001">
    <property type="protein sequence ID" value="RFZ84217.1"/>
    <property type="molecule type" value="Genomic_DNA"/>
</dbReference>
<dbReference type="OrthoDB" id="975117at2"/>
<feature type="chain" id="PRO_5017568235" evidence="1">
    <location>
        <begin position="21"/>
        <end position="353"/>
    </location>
</feature>
<dbReference type="RefSeq" id="WP_117381107.1">
    <property type="nucleotide sequence ID" value="NZ_QWDE01000001.1"/>
</dbReference>
<evidence type="ECO:0000256" key="1">
    <source>
        <dbReference type="SAM" id="SignalP"/>
    </source>
</evidence>
<evidence type="ECO:0000313" key="3">
    <source>
        <dbReference type="EMBL" id="RFZ84217.1"/>
    </source>
</evidence>
<keyword evidence="4" id="KW-1185">Reference proteome</keyword>
<dbReference type="CDD" id="cd12967">
    <property type="entry name" value="CBM_SusE-F_like_u1"/>
    <property type="match status" value="1"/>
</dbReference>
<keyword evidence="1" id="KW-0732">Signal</keyword>
<dbReference type="PROSITE" id="PS51257">
    <property type="entry name" value="PROKAR_LIPOPROTEIN"/>
    <property type="match status" value="1"/>
</dbReference>
<accession>A0A3E2NTD8</accession>
<dbReference type="Pfam" id="PF14292">
    <property type="entry name" value="SusE"/>
    <property type="match status" value="1"/>
</dbReference>
<feature type="domain" description="SusE outer membrane protein" evidence="2">
    <location>
        <begin position="25"/>
        <end position="130"/>
    </location>
</feature>
<sequence>MKRIITKFLAFSCLAVFVLASCKKDEVRVTAQPATGGALAASTTSPALSKANLTQTAITITASPQDYGYKAAVTNTLQIAAKGTNFASPTEVALATGALTKTYTVQDFNNLLLAMNMPSGAAAQIEMRLKSSLSSTTPGNIAYSNVVTITATPFALVSYVYVPGAYQGWNPPTADSLQSATGNGIYTGIINFTTGNLDFKITPEKKWDVAYGIVSGSAISTSGGNISAPGVGQYFVTVDLNAKTITMVAVDAYYSLIGDATAGGWGSDTDMKFNNGTRAWEITLPLISTGHFKVRKNHDWGTSYGVPKTGADGATLASSNSDDIPVATNGTYKFTFTPIGTDNAKAAYTLVKQ</sequence>